<organism evidence="2 3">
    <name type="scientific">Popillia japonica</name>
    <name type="common">Japanese beetle</name>
    <dbReference type="NCBI Taxonomy" id="7064"/>
    <lineage>
        <taxon>Eukaryota</taxon>
        <taxon>Metazoa</taxon>
        <taxon>Ecdysozoa</taxon>
        <taxon>Arthropoda</taxon>
        <taxon>Hexapoda</taxon>
        <taxon>Insecta</taxon>
        <taxon>Pterygota</taxon>
        <taxon>Neoptera</taxon>
        <taxon>Endopterygota</taxon>
        <taxon>Coleoptera</taxon>
        <taxon>Polyphaga</taxon>
        <taxon>Scarabaeiformia</taxon>
        <taxon>Scarabaeidae</taxon>
        <taxon>Rutelinae</taxon>
        <taxon>Popillia</taxon>
    </lineage>
</organism>
<reference evidence="2 3" key="1">
    <citation type="journal article" date="2024" name="BMC Genomics">
        <title>De novo assembly and annotation of Popillia japonica's genome with initial clues to its potential as an invasive pest.</title>
        <authorList>
            <person name="Cucini C."/>
            <person name="Boschi S."/>
            <person name="Funari R."/>
            <person name="Cardaioli E."/>
            <person name="Iannotti N."/>
            <person name="Marturano G."/>
            <person name="Paoli F."/>
            <person name="Bruttini M."/>
            <person name="Carapelli A."/>
            <person name="Frati F."/>
            <person name="Nardi F."/>
        </authorList>
    </citation>
    <scope>NUCLEOTIDE SEQUENCE [LARGE SCALE GENOMIC DNA]</scope>
    <source>
        <strain evidence="2">DMR45628</strain>
    </source>
</reference>
<name>A0AAW1M3A8_POPJA</name>
<evidence type="ECO:0000313" key="3">
    <source>
        <dbReference type="Proteomes" id="UP001458880"/>
    </source>
</evidence>
<comment type="similarity">
    <text evidence="1">Belongs to the short-chain dehydrogenases/reductases (SDR) family.</text>
</comment>
<dbReference type="GO" id="GO:0004090">
    <property type="term" value="F:carbonyl reductase (NADPH) activity"/>
    <property type="evidence" value="ECO:0007669"/>
    <property type="project" value="TreeGrafter"/>
</dbReference>
<protein>
    <submittedName>
        <fullName evidence="2">Uncharacterized protein</fullName>
    </submittedName>
</protein>
<proteinExistence type="inferred from homology"/>
<evidence type="ECO:0000256" key="1">
    <source>
        <dbReference type="ARBA" id="ARBA00006484"/>
    </source>
</evidence>
<evidence type="ECO:0000313" key="2">
    <source>
        <dbReference type="EMBL" id="KAK9743625.1"/>
    </source>
</evidence>
<accession>A0AAW1M3A8</accession>
<dbReference type="PANTHER" id="PTHR43943">
    <property type="entry name" value="DEHYDROGENASE/REDUCTASE (SDR FAMILY) MEMBER 4"/>
    <property type="match status" value="1"/>
</dbReference>
<gene>
    <name evidence="2" type="ORF">QE152_g8421</name>
</gene>
<dbReference type="PRINTS" id="PR00081">
    <property type="entry name" value="GDHRDH"/>
</dbReference>
<dbReference type="Proteomes" id="UP001458880">
    <property type="component" value="Unassembled WGS sequence"/>
</dbReference>
<dbReference type="PRINTS" id="PR00080">
    <property type="entry name" value="SDRFAMILY"/>
</dbReference>
<dbReference type="InterPro" id="IPR002347">
    <property type="entry name" value="SDR_fam"/>
</dbReference>
<comment type="caution">
    <text evidence="2">The sequence shown here is derived from an EMBL/GenBank/DDBJ whole genome shotgun (WGS) entry which is preliminary data.</text>
</comment>
<keyword evidence="3" id="KW-1185">Reference proteome</keyword>
<dbReference type="AlphaFoldDB" id="A0AAW1M3A8"/>
<dbReference type="InterPro" id="IPR036291">
    <property type="entry name" value="NAD(P)-bd_dom_sf"/>
</dbReference>
<dbReference type="EMBL" id="JASPKY010000067">
    <property type="protein sequence ID" value="KAK9743625.1"/>
    <property type="molecule type" value="Genomic_DNA"/>
</dbReference>
<dbReference type="FunFam" id="3.40.50.720:FF:000084">
    <property type="entry name" value="Short-chain dehydrogenase reductase"/>
    <property type="match status" value="1"/>
</dbReference>
<dbReference type="Pfam" id="PF13561">
    <property type="entry name" value="adh_short_C2"/>
    <property type="match status" value="1"/>
</dbReference>
<dbReference type="Gene3D" id="3.40.50.720">
    <property type="entry name" value="NAD(P)-binding Rossmann-like Domain"/>
    <property type="match status" value="1"/>
</dbReference>
<sequence>MSIPIFSKIKNRFQYLLIIRNVSYLPCTRLKDKVAVVTSSTSGLGFAIAKRLGLEGATVSISSRNSSNVERALKELTDSKISAVGTVCDITKLKDRKELLDTVQNAFGKIDILVPHASKYTACTELECEENNWNEAIEVNLKSAFFLVKETIPIMKKNNSGKIIFITSIASYRYIDMFSGAFSIAKTGLIGLTKSLAWQLAPAGIYVNAIAPGLLDIKSITSSESAKNYIQEIPMKKFGTVDDVAAGVAFLASQDASYITGEIIIIGGGMNARL</sequence>
<dbReference type="SUPFAM" id="SSF51735">
    <property type="entry name" value="NAD(P)-binding Rossmann-fold domains"/>
    <property type="match status" value="1"/>
</dbReference>
<dbReference type="CDD" id="cd05233">
    <property type="entry name" value="SDR_c"/>
    <property type="match status" value="1"/>
</dbReference>
<dbReference type="PANTHER" id="PTHR43943:SF2">
    <property type="entry name" value="DEHYDROGENASE_REDUCTASE 4"/>
    <property type="match status" value="1"/>
</dbReference>